<name>A0A3D9XGJ0_PARVE</name>
<dbReference type="InterPro" id="IPR036291">
    <property type="entry name" value="NAD(P)-bd_dom_sf"/>
</dbReference>
<dbReference type="Gene3D" id="3.40.50.720">
    <property type="entry name" value="NAD(P)-binding Rossmann-like Domain"/>
    <property type="match status" value="1"/>
</dbReference>
<dbReference type="CDD" id="cd05374">
    <property type="entry name" value="17beta-HSD-like_SDR_c"/>
    <property type="match status" value="1"/>
</dbReference>
<protein>
    <submittedName>
        <fullName evidence="4">Short-subunit dehydrogenase</fullName>
    </submittedName>
</protein>
<evidence type="ECO:0000256" key="1">
    <source>
        <dbReference type="ARBA" id="ARBA00006484"/>
    </source>
</evidence>
<proteinExistence type="inferred from homology"/>
<dbReference type="Proteomes" id="UP000256941">
    <property type="component" value="Unassembled WGS sequence"/>
</dbReference>
<dbReference type="RefSeq" id="WP_116222670.1">
    <property type="nucleotide sequence ID" value="NZ_CP038197.1"/>
</dbReference>
<dbReference type="PRINTS" id="PR00080">
    <property type="entry name" value="SDRFAMILY"/>
</dbReference>
<dbReference type="PRINTS" id="PR00081">
    <property type="entry name" value="GDHRDH"/>
</dbReference>
<accession>A0A3D9XGJ0</accession>
<dbReference type="PANTHER" id="PTHR43976:SF16">
    <property type="entry name" value="SHORT-CHAIN DEHYDROGENASE_REDUCTASE FAMILY PROTEIN"/>
    <property type="match status" value="1"/>
</dbReference>
<evidence type="ECO:0000313" key="5">
    <source>
        <dbReference type="Proteomes" id="UP000256941"/>
    </source>
</evidence>
<dbReference type="GO" id="GO:0016491">
    <property type="term" value="F:oxidoreductase activity"/>
    <property type="evidence" value="ECO:0007669"/>
    <property type="project" value="UniProtKB-KW"/>
</dbReference>
<gene>
    <name evidence="4" type="ORF">BDD41_3802</name>
</gene>
<dbReference type="EMBL" id="QTUJ01000003">
    <property type="protein sequence ID" value="REF68731.1"/>
    <property type="molecule type" value="Genomic_DNA"/>
</dbReference>
<comment type="caution">
    <text evidence="4">The sequence shown here is derived from an EMBL/GenBank/DDBJ whole genome shotgun (WGS) entry which is preliminary data.</text>
</comment>
<evidence type="ECO:0000313" key="4">
    <source>
        <dbReference type="EMBL" id="REF68731.1"/>
    </source>
</evidence>
<keyword evidence="2" id="KW-0560">Oxidoreductase</keyword>
<dbReference type="PANTHER" id="PTHR43976">
    <property type="entry name" value="SHORT CHAIN DEHYDROGENASE"/>
    <property type="match status" value="1"/>
</dbReference>
<evidence type="ECO:0000256" key="2">
    <source>
        <dbReference type="ARBA" id="ARBA00023002"/>
    </source>
</evidence>
<dbReference type="Pfam" id="PF00106">
    <property type="entry name" value="adh_short"/>
    <property type="match status" value="1"/>
</dbReference>
<organism evidence="4 5">
    <name type="scientific">Paracoccus versutus</name>
    <name type="common">Thiobacillus versutus</name>
    <dbReference type="NCBI Taxonomy" id="34007"/>
    <lineage>
        <taxon>Bacteria</taxon>
        <taxon>Pseudomonadati</taxon>
        <taxon>Pseudomonadota</taxon>
        <taxon>Alphaproteobacteria</taxon>
        <taxon>Rhodobacterales</taxon>
        <taxon>Paracoccaceae</taxon>
        <taxon>Paracoccus</taxon>
    </lineage>
</organism>
<comment type="similarity">
    <text evidence="1 3">Belongs to the short-chain dehydrogenases/reductases (SDR) family.</text>
</comment>
<dbReference type="InterPro" id="IPR051911">
    <property type="entry name" value="SDR_oxidoreductase"/>
</dbReference>
<sequence>MDKEARTWLITGADKGLGAAAARAALAQGDNVVVTVLAKDGDHGLAAEFPDRMRSLHLDARDIHRTADVVARALSFFDRIDVLVNNAGYGVAAPAEETPADTYRALFEVGFFSLVEMTRAVLSIMRRQRAGHIINLSSIAGFSAYPGFAFYSAVKFAVEGYSEALSKEVAPFGVKVTIVEPGAFRTDFRGPSLVSAINPASDYADLNRALAGVSQASGRQPNDLEKFGAVLCKIVAQEKPPLRLPLGEDAVEARRTTVAAVGDELQAWLDLSRSTTFAN</sequence>
<dbReference type="AlphaFoldDB" id="A0A3D9XGJ0"/>
<reference evidence="4 5" key="1">
    <citation type="submission" date="2018-08" db="EMBL/GenBank/DDBJ databases">
        <title>Genomic Encyclopedia of Archaeal and Bacterial Type Strains, Phase II (KMG-II): from individual species to whole genera.</title>
        <authorList>
            <person name="Goeker M."/>
        </authorList>
    </citation>
    <scope>NUCLEOTIDE SEQUENCE [LARGE SCALE GENOMIC DNA]</scope>
    <source>
        <strain evidence="4 5">DSM 17099</strain>
    </source>
</reference>
<evidence type="ECO:0000256" key="3">
    <source>
        <dbReference type="RuleBase" id="RU000363"/>
    </source>
</evidence>
<dbReference type="InterPro" id="IPR002347">
    <property type="entry name" value="SDR_fam"/>
</dbReference>
<dbReference type="SUPFAM" id="SSF51735">
    <property type="entry name" value="NAD(P)-binding Rossmann-fold domains"/>
    <property type="match status" value="1"/>
</dbReference>